<name>A0A975C1W5_9CAUL</name>
<evidence type="ECO:0000313" key="2">
    <source>
        <dbReference type="Proteomes" id="UP000663918"/>
    </source>
</evidence>
<reference evidence="1" key="1">
    <citation type="submission" date="2020-09" db="EMBL/GenBank/DDBJ databases">
        <title>Brevundimonas sp. LVF2 isolated from a puddle in Goettingen, Germany.</title>
        <authorList>
            <person name="Friedrich I."/>
            <person name="Klassen A."/>
            <person name="Hannes N."/>
            <person name="Schneider D."/>
            <person name="Hertel R."/>
            <person name="Daniel R."/>
        </authorList>
    </citation>
    <scope>NUCLEOTIDE SEQUENCE</scope>
    <source>
        <strain evidence="1">LVF2</strain>
    </source>
</reference>
<gene>
    <name evidence="1" type="ORF">IFJ75_05650</name>
</gene>
<organism evidence="1 2">
    <name type="scientific">Brevundimonas goettingensis</name>
    <dbReference type="NCBI Taxonomy" id="2774190"/>
    <lineage>
        <taxon>Bacteria</taxon>
        <taxon>Pseudomonadati</taxon>
        <taxon>Pseudomonadota</taxon>
        <taxon>Alphaproteobacteria</taxon>
        <taxon>Caulobacterales</taxon>
        <taxon>Caulobacteraceae</taxon>
        <taxon>Brevundimonas</taxon>
    </lineage>
</organism>
<dbReference type="RefSeq" id="WP_207931655.1">
    <property type="nucleotide sequence ID" value="NZ_CP062222.1"/>
</dbReference>
<keyword evidence="2" id="KW-1185">Reference proteome</keyword>
<protein>
    <submittedName>
        <fullName evidence="1">Uncharacterized protein</fullName>
    </submittedName>
</protein>
<proteinExistence type="predicted"/>
<dbReference type="Proteomes" id="UP000663918">
    <property type="component" value="Chromosome"/>
</dbReference>
<dbReference type="EMBL" id="CP062222">
    <property type="protein sequence ID" value="QTC92373.1"/>
    <property type="molecule type" value="Genomic_DNA"/>
</dbReference>
<sequence length="422" mass="44372">MAGAALAQTAPLDTVTTTTTTVTTSQVSNRKPIGCEVGGRGLLGVNAFRQGDLPARECAIQLLEQDTAPTPQASYATTRSHVSLLHGFYIRRAERQQTFMDLGAAITVVGAAGAFEGGISDSTRTAWTITAIVPSVISRFNAYEPTRELFHGGALATQLITYRYDRFNRLLSLSTLAPPIDCTGIGTVSKDIVAKRASLGIDPNGVVLQEVQRLEKSCGEMKRRNDAITYSTNYASRLAGMMAQDYAGDILLLDQALVARDRDLRYTPFETLTAIVASPLRAADLLLTGEDTKAAIDSLKITIAFSGLNRNLAQITLPPLPAAPAGGAVTPSLSAAAAGLGGKGTADPLSVIVIDAQREGDQISAWQDQTAFRETLATQLIGVAGANYLSFTYDAATSTTVVALGPPPQTSPIATATTANKP</sequence>
<dbReference type="AlphaFoldDB" id="A0A975C1W5"/>
<dbReference type="KEGG" id="bgoe:IFJ75_05650"/>
<accession>A0A975C1W5</accession>
<evidence type="ECO:0000313" key="1">
    <source>
        <dbReference type="EMBL" id="QTC92373.1"/>
    </source>
</evidence>